<organism evidence="1 2">
    <name type="scientific">Gossypium arboreum</name>
    <name type="common">Tree cotton</name>
    <name type="synonym">Gossypium nanking</name>
    <dbReference type="NCBI Taxonomy" id="29729"/>
    <lineage>
        <taxon>Eukaryota</taxon>
        <taxon>Viridiplantae</taxon>
        <taxon>Streptophyta</taxon>
        <taxon>Embryophyta</taxon>
        <taxon>Tracheophyta</taxon>
        <taxon>Spermatophyta</taxon>
        <taxon>Magnoliopsida</taxon>
        <taxon>eudicotyledons</taxon>
        <taxon>Gunneridae</taxon>
        <taxon>Pentapetalae</taxon>
        <taxon>rosids</taxon>
        <taxon>malvids</taxon>
        <taxon>Malvales</taxon>
        <taxon>Malvaceae</taxon>
        <taxon>Malvoideae</taxon>
        <taxon>Gossypium</taxon>
    </lineage>
</organism>
<dbReference type="Proteomes" id="UP001358586">
    <property type="component" value="Chromosome 2"/>
</dbReference>
<evidence type="ECO:0000313" key="2">
    <source>
        <dbReference type="Proteomes" id="UP001358586"/>
    </source>
</evidence>
<comment type="caution">
    <text evidence="1">The sequence shown here is derived from an EMBL/GenBank/DDBJ whole genome shotgun (WGS) entry which is preliminary data.</text>
</comment>
<proteinExistence type="predicted"/>
<protein>
    <submittedName>
        <fullName evidence="1">Uncharacterized protein</fullName>
    </submittedName>
</protein>
<name>A0ABR0QW01_GOSAR</name>
<dbReference type="EMBL" id="JARKNE010000002">
    <property type="protein sequence ID" value="KAK5843138.1"/>
    <property type="molecule type" value="Genomic_DNA"/>
</dbReference>
<keyword evidence="2" id="KW-1185">Reference proteome</keyword>
<accession>A0ABR0QW01</accession>
<evidence type="ECO:0000313" key="1">
    <source>
        <dbReference type="EMBL" id="KAK5843138.1"/>
    </source>
</evidence>
<sequence>MIFSLSELDSWELILVLNLVQKWTPGLLQQLQGVSLNIGKIFGVLGHVFLSRKAETGNGPFCGLALRKGLHQDVSSDKREFSTRKVSDSYTECGFSCRIGFQCGFGSEIVRSSYGSRFSLSIMRRLLWKGI</sequence>
<gene>
    <name evidence="1" type="ORF">PVK06_005580</name>
</gene>
<reference evidence="1 2" key="1">
    <citation type="submission" date="2023-03" db="EMBL/GenBank/DDBJ databases">
        <title>WGS of Gossypium arboreum.</title>
        <authorList>
            <person name="Yu D."/>
        </authorList>
    </citation>
    <scope>NUCLEOTIDE SEQUENCE [LARGE SCALE GENOMIC DNA]</scope>
    <source>
        <tissue evidence="1">Leaf</tissue>
    </source>
</reference>